<feature type="compositionally biased region" description="Basic and acidic residues" evidence="1">
    <location>
        <begin position="1"/>
        <end position="19"/>
    </location>
</feature>
<evidence type="ECO:0000313" key="3">
    <source>
        <dbReference type="Proteomes" id="UP000008021"/>
    </source>
</evidence>
<dbReference type="Gramene" id="OMERI06G13850.7">
    <property type="protein sequence ID" value="OMERI06G13850.7"/>
    <property type="gene ID" value="OMERI06G13850"/>
</dbReference>
<dbReference type="EnsemblPlants" id="OMERI06G13850.7">
    <property type="protein sequence ID" value="OMERI06G13850.7"/>
    <property type="gene ID" value="OMERI06G13850"/>
</dbReference>
<protein>
    <submittedName>
        <fullName evidence="2">Uncharacterized protein</fullName>
    </submittedName>
</protein>
<feature type="region of interest" description="Disordered" evidence="1">
    <location>
        <begin position="1"/>
        <end position="30"/>
    </location>
</feature>
<keyword evidence="3" id="KW-1185">Reference proteome</keyword>
<dbReference type="Gramene" id="OMERI06G13850.4">
    <property type="protein sequence ID" value="OMERI06G13850.4"/>
    <property type="gene ID" value="OMERI06G13850"/>
</dbReference>
<dbReference type="HOGENOM" id="CLU_2149901_0_0_1"/>
<dbReference type="AlphaFoldDB" id="A0A0E0E110"/>
<sequence>MDEAKVGEGKRRERGEGLADRSLSASAASSRIESKIEPLLHISHSRAHPPASPRAAAPLPNAARRSYSSAPPRARRPPPLYLSLSSDQRWWPSLAPADVRTVMCDPHWHVAS</sequence>
<dbReference type="Proteomes" id="UP000008021">
    <property type="component" value="Chromosome 6"/>
</dbReference>
<name>A0A0E0E110_9ORYZ</name>
<proteinExistence type="predicted"/>
<dbReference type="Gramene" id="OMERI06G13850.6">
    <property type="protein sequence ID" value="OMERI06G13850.6"/>
    <property type="gene ID" value="OMERI06G13850"/>
</dbReference>
<dbReference type="EnsemblPlants" id="OMERI06G13850.4">
    <property type="protein sequence ID" value="OMERI06G13850.4"/>
    <property type="gene ID" value="OMERI06G13850"/>
</dbReference>
<evidence type="ECO:0000313" key="2">
    <source>
        <dbReference type="EnsemblPlants" id="OMERI06G13850.5"/>
    </source>
</evidence>
<dbReference type="EnsemblPlants" id="OMERI06G13850.6">
    <property type="protein sequence ID" value="OMERI06G13850.6"/>
    <property type="gene ID" value="OMERI06G13850"/>
</dbReference>
<reference evidence="2" key="2">
    <citation type="submission" date="2018-05" db="EMBL/GenBank/DDBJ databases">
        <title>OmerRS3 (Oryza meridionalis Reference Sequence Version 3).</title>
        <authorList>
            <person name="Zhang J."/>
            <person name="Kudrna D."/>
            <person name="Lee S."/>
            <person name="Talag J."/>
            <person name="Welchert J."/>
            <person name="Wing R.A."/>
        </authorList>
    </citation>
    <scope>NUCLEOTIDE SEQUENCE [LARGE SCALE GENOMIC DNA]</scope>
    <source>
        <strain evidence="2">OR44</strain>
    </source>
</reference>
<feature type="compositionally biased region" description="Low complexity" evidence="1">
    <location>
        <begin position="53"/>
        <end position="72"/>
    </location>
</feature>
<organism evidence="2">
    <name type="scientific">Oryza meridionalis</name>
    <dbReference type="NCBI Taxonomy" id="40149"/>
    <lineage>
        <taxon>Eukaryota</taxon>
        <taxon>Viridiplantae</taxon>
        <taxon>Streptophyta</taxon>
        <taxon>Embryophyta</taxon>
        <taxon>Tracheophyta</taxon>
        <taxon>Spermatophyta</taxon>
        <taxon>Magnoliopsida</taxon>
        <taxon>Liliopsida</taxon>
        <taxon>Poales</taxon>
        <taxon>Poaceae</taxon>
        <taxon>BOP clade</taxon>
        <taxon>Oryzoideae</taxon>
        <taxon>Oryzeae</taxon>
        <taxon>Oryzinae</taxon>
        <taxon>Oryza</taxon>
    </lineage>
</organism>
<evidence type="ECO:0000256" key="1">
    <source>
        <dbReference type="SAM" id="MobiDB-lite"/>
    </source>
</evidence>
<dbReference type="EnsemblPlants" id="OMERI06G13850.5">
    <property type="protein sequence ID" value="OMERI06G13850.5"/>
    <property type="gene ID" value="OMERI06G13850"/>
</dbReference>
<feature type="compositionally biased region" description="Low complexity" evidence="1">
    <location>
        <begin position="20"/>
        <end position="30"/>
    </location>
</feature>
<accession>A0A0E0E110</accession>
<feature type="region of interest" description="Disordered" evidence="1">
    <location>
        <begin position="43"/>
        <end position="79"/>
    </location>
</feature>
<reference evidence="2" key="1">
    <citation type="submission" date="2015-04" db="UniProtKB">
        <authorList>
            <consortium name="EnsemblPlants"/>
        </authorList>
    </citation>
    <scope>IDENTIFICATION</scope>
</reference>
<dbReference type="Gramene" id="OMERI06G13850.5">
    <property type="protein sequence ID" value="OMERI06G13850.5"/>
    <property type="gene ID" value="OMERI06G13850"/>
</dbReference>